<dbReference type="InterPro" id="IPR002105">
    <property type="entry name" value="Dockerin_1_rpt"/>
</dbReference>
<dbReference type="GO" id="GO:0000272">
    <property type="term" value="P:polysaccharide catabolic process"/>
    <property type="evidence" value="ECO:0007669"/>
    <property type="project" value="InterPro"/>
</dbReference>
<comment type="caution">
    <text evidence="1">The sequence shown here is derived from an EMBL/GenBank/DDBJ whole genome shotgun (WGS) entry which is preliminary data.</text>
</comment>
<evidence type="ECO:0000313" key="2">
    <source>
        <dbReference type="Proteomes" id="UP000319143"/>
    </source>
</evidence>
<dbReference type="SUPFAM" id="SSF63446">
    <property type="entry name" value="Type I dockerin domain"/>
    <property type="match status" value="1"/>
</dbReference>
<keyword evidence="2" id="KW-1185">Reference proteome</keyword>
<dbReference type="Proteomes" id="UP000319143">
    <property type="component" value="Unassembled WGS sequence"/>
</dbReference>
<organism evidence="1 2">
    <name type="scientific">Novipirellula artificiosorum</name>
    <dbReference type="NCBI Taxonomy" id="2528016"/>
    <lineage>
        <taxon>Bacteria</taxon>
        <taxon>Pseudomonadati</taxon>
        <taxon>Planctomycetota</taxon>
        <taxon>Planctomycetia</taxon>
        <taxon>Pirellulales</taxon>
        <taxon>Pirellulaceae</taxon>
        <taxon>Novipirellula</taxon>
    </lineage>
</organism>
<accession>A0A5C6D7Q4</accession>
<evidence type="ECO:0000313" key="1">
    <source>
        <dbReference type="EMBL" id="TWU33223.1"/>
    </source>
</evidence>
<gene>
    <name evidence="1" type="ORF">Poly41_49750</name>
</gene>
<protein>
    <submittedName>
        <fullName evidence="1">Dockerin type I repeat protein</fullName>
    </submittedName>
</protein>
<sequence>MSYQVARKFHDCFQDVEDPRVKGRTTHSLHSILLNVVCATIGYIVIESGAGPIGGISCVAGLGRDTVEGVTDGNGFTYNIRHLDHAEFAVVSAAGMDGGNGGWPVLYGSTPVTDNTLLLGFDEDQRDSERAHTTEQVAYIVSDPPPAAAPASEITMDASGDGQVTSMDALLVINWLNTHPSGATPSHLDLNHDGAVTPLDALVTINQRTRSVIQARAAINAQAIDQHWAFDDEDDSEGWLDEELLELMVP</sequence>
<reference evidence="1 2" key="1">
    <citation type="submission" date="2019-02" db="EMBL/GenBank/DDBJ databases">
        <title>Deep-cultivation of Planctomycetes and their phenomic and genomic characterization uncovers novel biology.</title>
        <authorList>
            <person name="Wiegand S."/>
            <person name="Jogler M."/>
            <person name="Boedeker C."/>
            <person name="Pinto D."/>
            <person name="Vollmers J."/>
            <person name="Rivas-Marin E."/>
            <person name="Kohn T."/>
            <person name="Peeters S.H."/>
            <person name="Heuer A."/>
            <person name="Rast P."/>
            <person name="Oberbeckmann S."/>
            <person name="Bunk B."/>
            <person name="Jeske O."/>
            <person name="Meyerdierks A."/>
            <person name="Storesund J.E."/>
            <person name="Kallscheuer N."/>
            <person name="Luecker S."/>
            <person name="Lage O.M."/>
            <person name="Pohl T."/>
            <person name="Merkel B.J."/>
            <person name="Hornburger P."/>
            <person name="Mueller R.-W."/>
            <person name="Bruemmer F."/>
            <person name="Labrenz M."/>
            <person name="Spormann A.M."/>
            <person name="Op Den Camp H."/>
            <person name="Overmann J."/>
            <person name="Amann R."/>
            <person name="Jetten M.S.M."/>
            <person name="Mascher T."/>
            <person name="Medema M.H."/>
            <person name="Devos D.P."/>
            <person name="Kaster A.-K."/>
            <person name="Ovreas L."/>
            <person name="Rohde M."/>
            <person name="Galperin M.Y."/>
            <person name="Jogler C."/>
        </authorList>
    </citation>
    <scope>NUCLEOTIDE SEQUENCE [LARGE SCALE GENOMIC DNA]</scope>
    <source>
        <strain evidence="1 2">Poly41</strain>
    </source>
</reference>
<dbReference type="Pfam" id="PF00404">
    <property type="entry name" value="Dockerin_1"/>
    <property type="match status" value="1"/>
</dbReference>
<name>A0A5C6D7Q4_9BACT</name>
<proteinExistence type="predicted"/>
<dbReference type="InterPro" id="IPR036439">
    <property type="entry name" value="Dockerin_dom_sf"/>
</dbReference>
<dbReference type="Gene3D" id="1.10.1330.10">
    <property type="entry name" value="Dockerin domain"/>
    <property type="match status" value="1"/>
</dbReference>
<dbReference type="GO" id="GO:0004553">
    <property type="term" value="F:hydrolase activity, hydrolyzing O-glycosyl compounds"/>
    <property type="evidence" value="ECO:0007669"/>
    <property type="project" value="InterPro"/>
</dbReference>
<dbReference type="AlphaFoldDB" id="A0A5C6D7Q4"/>
<dbReference type="EMBL" id="SJPV01000010">
    <property type="protein sequence ID" value="TWU33223.1"/>
    <property type="molecule type" value="Genomic_DNA"/>
</dbReference>